<organism evidence="3 4">
    <name type="scientific">Pontibacter locisalis</name>
    <dbReference type="NCBI Taxonomy" id="1719035"/>
    <lineage>
        <taxon>Bacteria</taxon>
        <taxon>Pseudomonadati</taxon>
        <taxon>Bacteroidota</taxon>
        <taxon>Cytophagia</taxon>
        <taxon>Cytophagales</taxon>
        <taxon>Hymenobacteraceae</taxon>
        <taxon>Pontibacter</taxon>
    </lineage>
</organism>
<accession>A0ABW5ILD4</accession>
<protein>
    <submittedName>
        <fullName evidence="3">Glycosyltransferase</fullName>
        <ecNumber evidence="3">2.4.-.-</ecNumber>
    </submittedName>
</protein>
<dbReference type="EC" id="2.4.-.-" evidence="3"/>
<dbReference type="InterPro" id="IPR028098">
    <property type="entry name" value="Glyco_trans_4-like_N"/>
</dbReference>
<feature type="domain" description="Glycosyl transferase family 1" evidence="1">
    <location>
        <begin position="221"/>
        <end position="390"/>
    </location>
</feature>
<dbReference type="Gene3D" id="3.40.50.2000">
    <property type="entry name" value="Glycogen Phosphorylase B"/>
    <property type="match status" value="2"/>
</dbReference>
<keyword evidence="3" id="KW-0328">Glycosyltransferase</keyword>
<dbReference type="PANTHER" id="PTHR12526">
    <property type="entry name" value="GLYCOSYLTRANSFERASE"/>
    <property type="match status" value="1"/>
</dbReference>
<keyword evidence="4" id="KW-1185">Reference proteome</keyword>
<evidence type="ECO:0000259" key="2">
    <source>
        <dbReference type="Pfam" id="PF13439"/>
    </source>
</evidence>
<dbReference type="GO" id="GO:0016757">
    <property type="term" value="F:glycosyltransferase activity"/>
    <property type="evidence" value="ECO:0007669"/>
    <property type="project" value="UniProtKB-KW"/>
</dbReference>
<dbReference type="CDD" id="cd03794">
    <property type="entry name" value="GT4_WbuB-like"/>
    <property type="match status" value="1"/>
</dbReference>
<evidence type="ECO:0000259" key="1">
    <source>
        <dbReference type="Pfam" id="PF00534"/>
    </source>
</evidence>
<name>A0ABW5ILD4_9BACT</name>
<dbReference type="Pfam" id="PF13439">
    <property type="entry name" value="Glyco_transf_4"/>
    <property type="match status" value="1"/>
</dbReference>
<dbReference type="EMBL" id="JBHULU010000014">
    <property type="protein sequence ID" value="MFD2514258.1"/>
    <property type="molecule type" value="Genomic_DNA"/>
</dbReference>
<dbReference type="SUPFAM" id="SSF53756">
    <property type="entry name" value="UDP-Glycosyltransferase/glycogen phosphorylase"/>
    <property type="match status" value="1"/>
</dbReference>
<feature type="domain" description="Glycosyltransferase subfamily 4-like N-terminal" evidence="2">
    <location>
        <begin position="123"/>
        <end position="211"/>
    </location>
</feature>
<evidence type="ECO:0000313" key="3">
    <source>
        <dbReference type="EMBL" id="MFD2514258.1"/>
    </source>
</evidence>
<dbReference type="RefSeq" id="WP_377506483.1">
    <property type="nucleotide sequence ID" value="NZ_JBHULU010000014.1"/>
</dbReference>
<proteinExistence type="predicted"/>
<evidence type="ECO:0000313" key="4">
    <source>
        <dbReference type="Proteomes" id="UP001597544"/>
    </source>
</evidence>
<comment type="caution">
    <text evidence="3">The sequence shown here is derived from an EMBL/GenBank/DDBJ whole genome shotgun (WGS) entry which is preliminary data.</text>
</comment>
<gene>
    <name evidence="3" type="ORF">ACFSRY_10305</name>
</gene>
<keyword evidence="3" id="KW-0808">Transferase</keyword>
<dbReference type="Pfam" id="PF00534">
    <property type="entry name" value="Glycos_transf_1"/>
    <property type="match status" value="1"/>
</dbReference>
<dbReference type="InterPro" id="IPR001296">
    <property type="entry name" value="Glyco_trans_1"/>
</dbReference>
<dbReference type="Proteomes" id="UP001597544">
    <property type="component" value="Unassembled WGS sequence"/>
</dbReference>
<sequence length="410" mass="46858">MSNNINKSVAYFIMPRSSSDWKGAEGLWITTAGWAAAGERRFGEAYVLTTDRAAKPAEVVKYPIVREGGSHRSFFKRLTKFFPQAFITLVNDILLWRTSKEDKNYEFSYPGDGKRVALVWEQHDFFPGNGYRLAKRNNAPFVIYVHAPQVWEAKKWGVKRPIWGKLLEKMESRSLRRADAVACVSSLVAEKLESMGVEKEKIVVSPMAVDPFLYLKLDTTDIEEEYNLKDKFVIGWTGSFRSFHGLERLVETFQKVHQKLEKAHLFLVGDGEELSKIKNMVKELGLENAVSFPGRMSFERMTKFVHVFDVAILSARSASDFHYSPLKLREYLKAGKATLAPNAGEVPQMFKNDVHLKLYQLDDVEGTANILLNLSKDPDERDKLGKEGRKYILENGTWDVELKKVMEKLS</sequence>
<reference evidence="4" key="1">
    <citation type="journal article" date="2019" name="Int. J. Syst. Evol. Microbiol.">
        <title>The Global Catalogue of Microorganisms (GCM) 10K type strain sequencing project: providing services to taxonomists for standard genome sequencing and annotation.</title>
        <authorList>
            <consortium name="The Broad Institute Genomics Platform"/>
            <consortium name="The Broad Institute Genome Sequencing Center for Infectious Disease"/>
            <person name="Wu L."/>
            <person name="Ma J."/>
        </authorList>
    </citation>
    <scope>NUCLEOTIDE SEQUENCE [LARGE SCALE GENOMIC DNA]</scope>
    <source>
        <strain evidence="4">KCTC 42498</strain>
    </source>
</reference>